<dbReference type="Proteomes" id="UP000548476">
    <property type="component" value="Unassembled WGS sequence"/>
</dbReference>
<dbReference type="RefSeq" id="WP_184792787.1">
    <property type="nucleotide sequence ID" value="NZ_BONT01000102.1"/>
</dbReference>
<keyword evidence="1" id="KW-1133">Transmembrane helix</keyword>
<evidence type="ECO:0000256" key="1">
    <source>
        <dbReference type="SAM" id="Phobius"/>
    </source>
</evidence>
<keyword evidence="1" id="KW-0812">Transmembrane</keyword>
<accession>A0A841G190</accession>
<gene>
    <name evidence="2" type="ORF">HNR73_007596</name>
</gene>
<proteinExistence type="predicted"/>
<organism evidence="2 3">
    <name type="scientific">Phytomonospora endophytica</name>
    <dbReference type="NCBI Taxonomy" id="714109"/>
    <lineage>
        <taxon>Bacteria</taxon>
        <taxon>Bacillati</taxon>
        <taxon>Actinomycetota</taxon>
        <taxon>Actinomycetes</taxon>
        <taxon>Micromonosporales</taxon>
        <taxon>Micromonosporaceae</taxon>
        <taxon>Phytomonospora</taxon>
    </lineage>
</organism>
<feature type="transmembrane region" description="Helical" evidence="1">
    <location>
        <begin position="200"/>
        <end position="219"/>
    </location>
</feature>
<feature type="transmembrane region" description="Helical" evidence="1">
    <location>
        <begin position="168"/>
        <end position="188"/>
    </location>
</feature>
<feature type="transmembrane region" description="Helical" evidence="1">
    <location>
        <begin position="239"/>
        <end position="261"/>
    </location>
</feature>
<dbReference type="AlphaFoldDB" id="A0A841G190"/>
<dbReference type="EMBL" id="JACHGT010000025">
    <property type="protein sequence ID" value="MBB6039698.1"/>
    <property type="molecule type" value="Genomic_DNA"/>
</dbReference>
<protein>
    <submittedName>
        <fullName evidence="2">Uncharacterized protein</fullName>
    </submittedName>
</protein>
<name>A0A841G190_9ACTN</name>
<keyword evidence="1" id="KW-0472">Membrane</keyword>
<comment type="caution">
    <text evidence="2">The sequence shown here is derived from an EMBL/GenBank/DDBJ whole genome shotgun (WGS) entry which is preliminary data.</text>
</comment>
<evidence type="ECO:0000313" key="2">
    <source>
        <dbReference type="EMBL" id="MBB6039698.1"/>
    </source>
</evidence>
<reference evidence="2 3" key="1">
    <citation type="submission" date="2020-08" db="EMBL/GenBank/DDBJ databases">
        <title>Genomic Encyclopedia of Type Strains, Phase IV (KMG-IV): sequencing the most valuable type-strain genomes for metagenomic binning, comparative biology and taxonomic classification.</title>
        <authorList>
            <person name="Goeker M."/>
        </authorList>
    </citation>
    <scope>NUCLEOTIDE SEQUENCE [LARGE SCALE GENOMIC DNA]</scope>
    <source>
        <strain evidence="2 3">YIM 65646</strain>
    </source>
</reference>
<keyword evidence="3" id="KW-1185">Reference proteome</keyword>
<evidence type="ECO:0000313" key="3">
    <source>
        <dbReference type="Proteomes" id="UP000548476"/>
    </source>
</evidence>
<sequence>MFTVLEPPPTRTRFGTALGRILAVAVGLTLGALLASVAAAPGMPDLPGDAEVEALAATIDPEHPYEPAWGDDYLQSRPPEDMPYGRMPGWLRFLLGDTTVESHTGTAWIDPVTPGLVDAADPRLRADGWRTHRPLPGVLEAHRGTVRLAYLTDGDRAELAVYRVAGPWHVWAVLGGALLGAVAAFLVARWAQRRPVGLMVTLGAVGVLPSFMWAVGMVVYELERYGSLDTPLWRDARHIPFGAVLNLAMLLLAIGLWRWPARDGSGPRYRRYGWT</sequence>
<feature type="transmembrane region" description="Helical" evidence="1">
    <location>
        <begin position="21"/>
        <end position="40"/>
    </location>
</feature>